<dbReference type="Pfam" id="PF08173">
    <property type="entry name" value="YbgT_YccB"/>
    <property type="match status" value="1"/>
</dbReference>
<dbReference type="NCBIfam" id="TIGR02106">
    <property type="entry name" value="cyd_oper_ybgT"/>
    <property type="match status" value="1"/>
</dbReference>
<keyword evidence="1" id="KW-1133">Transmembrane helix</keyword>
<keyword evidence="1" id="KW-0812">Transmembrane</keyword>
<evidence type="ECO:0000313" key="3">
    <source>
        <dbReference type="Proteomes" id="UP000255167"/>
    </source>
</evidence>
<feature type="transmembrane region" description="Helical" evidence="1">
    <location>
        <begin position="111"/>
        <end position="134"/>
    </location>
</feature>
<dbReference type="NCBIfam" id="NF007881">
    <property type="entry name" value="PRK10588.1"/>
    <property type="match status" value="1"/>
</dbReference>
<gene>
    <name evidence="2" type="primary">ybgT</name>
    <name evidence="2" type="ORF">NCTC9617_02456</name>
</gene>
<evidence type="ECO:0000256" key="1">
    <source>
        <dbReference type="SAM" id="Phobius"/>
    </source>
</evidence>
<proteinExistence type="predicted"/>
<dbReference type="AlphaFoldDB" id="A0A378FL80"/>
<dbReference type="EMBL" id="UGNC01000005">
    <property type="protein sequence ID" value="STW45962.1"/>
    <property type="molecule type" value="Genomic_DNA"/>
</dbReference>
<protein>
    <submittedName>
        <fullName evidence="2">Protein ybgE</fullName>
    </submittedName>
</protein>
<dbReference type="InterPro" id="IPR011846">
    <property type="entry name" value="Cyd_oper_YbgE"/>
</dbReference>
<keyword evidence="1" id="KW-0472">Membrane</keyword>
<dbReference type="Proteomes" id="UP000255167">
    <property type="component" value="Unassembled WGS sequence"/>
</dbReference>
<organism evidence="2 3">
    <name type="scientific">Klebsiella pneumoniae</name>
    <dbReference type="NCBI Taxonomy" id="573"/>
    <lineage>
        <taxon>Bacteria</taxon>
        <taxon>Pseudomonadati</taxon>
        <taxon>Pseudomonadota</taxon>
        <taxon>Gammaproteobacteria</taxon>
        <taxon>Enterobacterales</taxon>
        <taxon>Enterobacteriaceae</taxon>
        <taxon>Klebsiella/Raoultella group</taxon>
        <taxon>Klebsiella</taxon>
        <taxon>Klebsiella pneumoniae complex</taxon>
    </lineage>
</organism>
<dbReference type="InterPro" id="IPR011724">
    <property type="entry name" value="Cyd_oper_YbgT"/>
</dbReference>
<feature type="transmembrane region" description="Helical" evidence="1">
    <location>
        <begin position="84"/>
        <end position="105"/>
    </location>
</feature>
<sequence>MWYFAWILGTLLACAFGVITALALEHVEATKAGKKEENLMKFIATLYAIMDKRPLRALSLLMALLLAGCIFWDPSRFAAKTSELEIWHGFLLMWAVCSGVIHGVGFRPRAVHWQGIFCPLIADIVLALGLFFFFF</sequence>
<dbReference type="NCBIfam" id="TIGR02112">
    <property type="entry name" value="cyd_oper_ybgE"/>
    <property type="match status" value="1"/>
</dbReference>
<reference evidence="2 3" key="1">
    <citation type="submission" date="2018-06" db="EMBL/GenBank/DDBJ databases">
        <authorList>
            <consortium name="Pathogen Informatics"/>
            <person name="Doyle S."/>
        </authorList>
    </citation>
    <scope>NUCLEOTIDE SEQUENCE [LARGE SCALE GENOMIC DNA]</scope>
    <source>
        <strain evidence="2 3">NCTC9617</strain>
    </source>
</reference>
<dbReference type="Pfam" id="PF09600">
    <property type="entry name" value="Cyd_oper_YbgE"/>
    <property type="match status" value="1"/>
</dbReference>
<evidence type="ECO:0000313" key="2">
    <source>
        <dbReference type="EMBL" id="STW45962.1"/>
    </source>
</evidence>
<name>A0A378FL80_KLEPN</name>
<feature type="transmembrane region" description="Helical" evidence="1">
    <location>
        <begin position="53"/>
        <end position="72"/>
    </location>
</feature>
<dbReference type="InterPro" id="IPR012994">
    <property type="entry name" value="YbgT_YccB"/>
</dbReference>
<accession>A0A378FL80</accession>